<evidence type="ECO:0000256" key="2">
    <source>
        <dbReference type="SAM" id="SignalP"/>
    </source>
</evidence>
<keyword evidence="5" id="KW-1185">Reference proteome</keyword>
<proteinExistence type="predicted"/>
<gene>
    <name evidence="4" type="ORF">EDS130_LOCUS31482</name>
    <name evidence="3" type="ORF">XAT740_LOCUS6621</name>
</gene>
<evidence type="ECO:0000313" key="6">
    <source>
        <dbReference type="Proteomes" id="UP000663852"/>
    </source>
</evidence>
<reference evidence="4" key="1">
    <citation type="submission" date="2021-02" db="EMBL/GenBank/DDBJ databases">
        <authorList>
            <person name="Nowell W R."/>
        </authorList>
    </citation>
    <scope>NUCLEOTIDE SEQUENCE</scope>
</reference>
<dbReference type="AlphaFoldDB" id="A0A815EWB1"/>
<name>A0A815EWB1_ADIRI</name>
<dbReference type="OrthoDB" id="10326026at2759"/>
<feature type="coiled-coil region" evidence="1">
    <location>
        <begin position="256"/>
        <end position="297"/>
    </location>
</feature>
<sequence>MLLTILLHLLLLSRGSSFRDSDGNQNAIPSTMISSYSNATDADWYRNEMTTKVVPLYNAAYRILHDDIIQRILRFDESLTESKNIDTSTINLSQEYTPVIVGGNDSKLDEIASITEEDSSIIEAQDNTTDQEEKNVRKRSIIEETTYAALSSEDNDSDHMSSKSVSNMEINVRLADEAELDSYELTTMSDDIITNEITKDIPVTKAVDTTQSSVISIDQANDEQNRLKVLANDIGIAANSVYKHLENASLECEHLRNNLNIRIMEVTENVSQHESELEKLQLTIESLAASIHIAEQEVTFAQQLVREQEVAVQNAQHQHDAAWDRVRKARLCRSGRRKKRFIGGWWYRNIERPISQAVEFAIIKPVCSVANMGGIERAKDARDLTENALNNAQRQLTNKQQELVNKRAQHSNLEIRRNHANAEKQQLQTQLAEMQTNYAAISSVLKQFQLVKVHLSSILISSKSLRTEIKQLLDFELVIEPLKALAEQMIKDRLMSSFNFQISSSIINQVDQILDRLSDKLELLPLLNINASFSEEDITLSTVGTDADYNTED</sequence>
<keyword evidence="2" id="KW-0732">Signal</keyword>
<dbReference type="Proteomes" id="UP000663852">
    <property type="component" value="Unassembled WGS sequence"/>
</dbReference>
<keyword evidence="1" id="KW-0175">Coiled coil</keyword>
<feature type="signal peptide" evidence="2">
    <location>
        <begin position="1"/>
        <end position="17"/>
    </location>
</feature>
<dbReference type="EMBL" id="CAJNOR010000302">
    <property type="protein sequence ID" value="CAF0873579.1"/>
    <property type="molecule type" value="Genomic_DNA"/>
</dbReference>
<evidence type="ECO:0000256" key="1">
    <source>
        <dbReference type="SAM" id="Coils"/>
    </source>
</evidence>
<evidence type="ECO:0000313" key="5">
    <source>
        <dbReference type="Proteomes" id="UP000663828"/>
    </source>
</evidence>
<evidence type="ECO:0000313" key="4">
    <source>
        <dbReference type="EMBL" id="CAF1317522.1"/>
    </source>
</evidence>
<dbReference type="Proteomes" id="UP000663828">
    <property type="component" value="Unassembled WGS sequence"/>
</dbReference>
<organism evidence="4 6">
    <name type="scientific">Adineta ricciae</name>
    <name type="common">Rotifer</name>
    <dbReference type="NCBI Taxonomy" id="249248"/>
    <lineage>
        <taxon>Eukaryota</taxon>
        <taxon>Metazoa</taxon>
        <taxon>Spiralia</taxon>
        <taxon>Gnathifera</taxon>
        <taxon>Rotifera</taxon>
        <taxon>Eurotatoria</taxon>
        <taxon>Bdelloidea</taxon>
        <taxon>Adinetida</taxon>
        <taxon>Adinetidae</taxon>
        <taxon>Adineta</taxon>
    </lineage>
</organism>
<accession>A0A815EWB1</accession>
<comment type="caution">
    <text evidence="4">The sequence shown here is derived from an EMBL/GenBank/DDBJ whole genome shotgun (WGS) entry which is preliminary data.</text>
</comment>
<evidence type="ECO:0000313" key="3">
    <source>
        <dbReference type="EMBL" id="CAF0873579.1"/>
    </source>
</evidence>
<protein>
    <submittedName>
        <fullName evidence="4">Uncharacterized protein</fullName>
    </submittedName>
</protein>
<feature type="coiled-coil region" evidence="1">
    <location>
        <begin position="375"/>
        <end position="437"/>
    </location>
</feature>
<feature type="chain" id="PRO_5036411530" evidence="2">
    <location>
        <begin position="18"/>
        <end position="553"/>
    </location>
</feature>
<dbReference type="EMBL" id="CAJNOJ010000231">
    <property type="protein sequence ID" value="CAF1317522.1"/>
    <property type="molecule type" value="Genomic_DNA"/>
</dbReference>